<dbReference type="InterPro" id="IPR039422">
    <property type="entry name" value="MarR/SlyA-like"/>
</dbReference>
<dbReference type="EMBL" id="JADKYB010000008">
    <property type="protein sequence ID" value="MBM9506131.1"/>
    <property type="molecule type" value="Genomic_DNA"/>
</dbReference>
<dbReference type="SUPFAM" id="SSF46785">
    <property type="entry name" value="Winged helix' DNA-binding domain"/>
    <property type="match status" value="1"/>
</dbReference>
<organism evidence="2 3">
    <name type="scientific">Actinacidiphila acididurans</name>
    <dbReference type="NCBI Taxonomy" id="2784346"/>
    <lineage>
        <taxon>Bacteria</taxon>
        <taxon>Bacillati</taxon>
        <taxon>Actinomycetota</taxon>
        <taxon>Actinomycetes</taxon>
        <taxon>Kitasatosporales</taxon>
        <taxon>Streptomycetaceae</taxon>
        <taxon>Actinacidiphila</taxon>
    </lineage>
</organism>
<feature type="domain" description="HTH marR-type" evidence="1">
    <location>
        <begin position="11"/>
        <end position="140"/>
    </location>
</feature>
<evidence type="ECO:0000313" key="3">
    <source>
        <dbReference type="Proteomes" id="UP000749040"/>
    </source>
</evidence>
<dbReference type="InterPro" id="IPR036390">
    <property type="entry name" value="WH_DNA-bd_sf"/>
</dbReference>
<dbReference type="Proteomes" id="UP000749040">
    <property type="component" value="Unassembled WGS sequence"/>
</dbReference>
<dbReference type="Pfam" id="PF12802">
    <property type="entry name" value="MarR_2"/>
    <property type="match status" value="1"/>
</dbReference>
<dbReference type="Gene3D" id="1.10.10.10">
    <property type="entry name" value="Winged helix-like DNA-binding domain superfamily/Winged helix DNA-binding domain"/>
    <property type="match status" value="1"/>
</dbReference>
<proteinExistence type="predicted"/>
<dbReference type="RefSeq" id="WP_205358001.1">
    <property type="nucleotide sequence ID" value="NZ_JADKYB010000008.1"/>
</dbReference>
<sequence>MAATSSHTPAKTELLESLAVLATAQWRDFAAAAARQGLTSMQARLLGQLIRPLPMRELATLLACDASNITGIVDRLEAQGLARREPDPRDRRIKRVIATPEGEETIRRVRADMGVMHRALDALDTDEQAVLHRLVERMRPALDA</sequence>
<dbReference type="PRINTS" id="PR00598">
    <property type="entry name" value="HTHMARR"/>
</dbReference>
<name>A0ABS2TT08_9ACTN</name>
<dbReference type="PANTHER" id="PTHR33164">
    <property type="entry name" value="TRANSCRIPTIONAL REGULATOR, MARR FAMILY"/>
    <property type="match status" value="1"/>
</dbReference>
<accession>A0ABS2TT08</accession>
<dbReference type="InterPro" id="IPR000835">
    <property type="entry name" value="HTH_MarR-typ"/>
</dbReference>
<dbReference type="PROSITE" id="PS50995">
    <property type="entry name" value="HTH_MARR_2"/>
    <property type="match status" value="1"/>
</dbReference>
<reference evidence="2 3" key="1">
    <citation type="submission" date="2021-01" db="EMBL/GenBank/DDBJ databases">
        <title>Streptomyces acididurans sp. nov., isolated from a peat swamp forest soil.</title>
        <authorList>
            <person name="Chantavorakit T."/>
            <person name="Duangmal K."/>
        </authorList>
    </citation>
    <scope>NUCLEOTIDE SEQUENCE [LARGE SCALE GENOMIC DNA]</scope>
    <source>
        <strain evidence="2 3">KK5PA1</strain>
    </source>
</reference>
<evidence type="ECO:0000259" key="1">
    <source>
        <dbReference type="PROSITE" id="PS50995"/>
    </source>
</evidence>
<dbReference type="PANTHER" id="PTHR33164:SF99">
    <property type="entry name" value="MARR FAMILY REGULATORY PROTEIN"/>
    <property type="match status" value="1"/>
</dbReference>
<dbReference type="SMART" id="SM00347">
    <property type="entry name" value="HTH_MARR"/>
    <property type="match status" value="1"/>
</dbReference>
<protein>
    <submittedName>
        <fullName evidence="2">MarR family transcriptional regulator</fullName>
    </submittedName>
</protein>
<keyword evidence="3" id="KW-1185">Reference proteome</keyword>
<gene>
    <name evidence="2" type="ORF">ITX44_16540</name>
</gene>
<comment type="caution">
    <text evidence="2">The sequence shown here is derived from an EMBL/GenBank/DDBJ whole genome shotgun (WGS) entry which is preliminary data.</text>
</comment>
<evidence type="ECO:0000313" key="2">
    <source>
        <dbReference type="EMBL" id="MBM9506131.1"/>
    </source>
</evidence>
<dbReference type="InterPro" id="IPR036388">
    <property type="entry name" value="WH-like_DNA-bd_sf"/>
</dbReference>